<keyword evidence="2" id="KW-1185">Reference proteome</keyword>
<dbReference type="EMBL" id="BKDJ01000010">
    <property type="protein sequence ID" value="GER23602.1"/>
    <property type="molecule type" value="Genomic_DNA"/>
</dbReference>
<protein>
    <submittedName>
        <fullName evidence="1">Uncharacterized protein</fullName>
    </submittedName>
</protein>
<dbReference type="AlphaFoldDB" id="A0A5A7NTX6"/>
<gene>
    <name evidence="1" type="ORF">NCCP1664_20970</name>
</gene>
<sequence>MLQTVGERQLWWRAQYNEDLSDWSELQSLGQLAGLVKSLAVPGDWLQVEDEEPITRYAQVMLIDAGAFHVETAACRPEGTYNWRIGYGSAADDAGNSPASGTEGMQELDTASTIEVLTSWAAGRGLPLGYGAALHMY</sequence>
<organism evidence="1 2">
    <name type="scientific">Zafaria cholistanensis</name>
    <dbReference type="NCBI Taxonomy" id="1682741"/>
    <lineage>
        <taxon>Bacteria</taxon>
        <taxon>Bacillati</taxon>
        <taxon>Actinomycetota</taxon>
        <taxon>Actinomycetes</taxon>
        <taxon>Micrococcales</taxon>
        <taxon>Micrococcaceae</taxon>
        <taxon>Zafaria</taxon>
    </lineage>
</organism>
<name>A0A5A7NTX6_9MICC</name>
<evidence type="ECO:0000313" key="1">
    <source>
        <dbReference type="EMBL" id="GER23602.1"/>
    </source>
</evidence>
<proteinExistence type="predicted"/>
<comment type="caution">
    <text evidence="1">The sequence shown here is derived from an EMBL/GenBank/DDBJ whole genome shotgun (WGS) entry which is preliminary data.</text>
</comment>
<reference evidence="1 2" key="1">
    <citation type="submission" date="2019-09" db="EMBL/GenBank/DDBJ databases">
        <title>Arthrobacter zafarii sp. nov., a moderately thermotolerant and halotolerant actinobacterium isolated from Cholistan desert soil of Pakistan.</title>
        <authorList>
            <person name="Amin A."/>
            <person name="Ahmed I."/>
            <person name="Khalid N."/>
            <person name="Schumann P."/>
            <person name="Busse H.J."/>
            <person name="Khan I.U."/>
            <person name="Li S."/>
            <person name="Li W.J."/>
        </authorList>
    </citation>
    <scope>NUCLEOTIDE SEQUENCE [LARGE SCALE GENOMIC DNA]</scope>
    <source>
        <strain evidence="1 2">NCCP-1664</strain>
    </source>
</reference>
<accession>A0A5A7NTX6</accession>
<evidence type="ECO:0000313" key="2">
    <source>
        <dbReference type="Proteomes" id="UP000325307"/>
    </source>
</evidence>
<dbReference type="Proteomes" id="UP000325307">
    <property type="component" value="Unassembled WGS sequence"/>
</dbReference>